<accession>A0A4P7NP90</accession>
<dbReference type="AlphaFoldDB" id="A0A4P7NP90"/>
<dbReference type="Proteomes" id="UP000294847">
    <property type="component" value="Chromosome 6"/>
</dbReference>
<evidence type="ECO:0000313" key="3">
    <source>
        <dbReference type="EMBL" id="QBZ64175.1"/>
    </source>
</evidence>
<evidence type="ECO:0000256" key="1">
    <source>
        <dbReference type="SAM" id="SignalP"/>
    </source>
</evidence>
<sequence>MRFSTILSGCLVPALALVAALPQSAPSKECIADPLTTDTWVKLKLDDVMAKAGAKVTVKENTVQGLAASLGAPNFFCGLDNFCNAGQPCSPVKLPDWYVLVAMQNWNSYMNSLNTAITFASSILSLTLPGISTDFIPTVVDNITPFKMIVSMIGSVISAVPIAGPVKDGLGKASQAANSLLSLSKPPIPADKFLTWSNIAGSLGEAVKAYQSSLTGAFRTVINAPFEAPNGMGPLLLGGQFLGVSQNITQDDVQAPVIEALTRFAVSLALQSQKVFVMRMTGLAQCPPNFDTPDRLCQQDGDTFTTFSLSTANGETTKPATDFAQKMNDKYGIAKDVYLLGVAKCFDDNGQKQLAIPFDDGNPMPLDKNTPCLFNLLMCPMTVADTFGSDGIANTCRNKYGVPL</sequence>
<name>A0A4P7NP90_PYROR</name>
<feature type="domain" description="DUF7872" evidence="2">
    <location>
        <begin position="188"/>
        <end position="403"/>
    </location>
</feature>
<proteinExistence type="predicted"/>
<dbReference type="PANTHER" id="PTHR33339:SF1">
    <property type="entry name" value="LYSM DOMAIN-CONTAINING PROTEIN"/>
    <property type="match status" value="1"/>
</dbReference>
<organism evidence="3 4">
    <name type="scientific">Pyricularia oryzae</name>
    <name type="common">Rice blast fungus</name>
    <name type="synonym">Magnaporthe oryzae</name>
    <dbReference type="NCBI Taxonomy" id="318829"/>
    <lineage>
        <taxon>Eukaryota</taxon>
        <taxon>Fungi</taxon>
        <taxon>Dikarya</taxon>
        <taxon>Ascomycota</taxon>
        <taxon>Pezizomycotina</taxon>
        <taxon>Sordariomycetes</taxon>
        <taxon>Sordariomycetidae</taxon>
        <taxon>Magnaporthales</taxon>
        <taxon>Pyriculariaceae</taxon>
        <taxon>Pyricularia</taxon>
    </lineage>
</organism>
<dbReference type="Pfam" id="PF25278">
    <property type="entry name" value="DUF7872"/>
    <property type="match status" value="1"/>
</dbReference>
<keyword evidence="1" id="KW-0732">Signal</keyword>
<dbReference type="PANTHER" id="PTHR33339">
    <property type="entry name" value="LYSM DOMAIN-CONTAINING PROTEIN"/>
    <property type="match status" value="1"/>
</dbReference>
<dbReference type="EMBL" id="CP034209">
    <property type="protein sequence ID" value="QBZ64175.1"/>
    <property type="molecule type" value="Genomic_DNA"/>
</dbReference>
<gene>
    <name evidence="3" type="ORF">PoMZ_05869</name>
</gene>
<protein>
    <recommendedName>
        <fullName evidence="2">DUF7872 domain-containing protein</fullName>
    </recommendedName>
</protein>
<reference evidence="3 4" key="1">
    <citation type="journal article" date="2019" name="Mol. Biol. Evol.">
        <title>Blast fungal genomes show frequent chromosomal changes, gene gains and losses, and effector gene turnover.</title>
        <authorList>
            <person name="Gomez Luciano L.B."/>
            <person name="Jason Tsai I."/>
            <person name="Chuma I."/>
            <person name="Tosa Y."/>
            <person name="Chen Y.H."/>
            <person name="Li J.Y."/>
            <person name="Li M.Y."/>
            <person name="Jade Lu M.Y."/>
            <person name="Nakayashiki H."/>
            <person name="Li W.H."/>
        </authorList>
    </citation>
    <scope>NUCLEOTIDE SEQUENCE [LARGE SCALE GENOMIC DNA]</scope>
    <source>
        <strain evidence="3">MZ5-1-6</strain>
    </source>
</reference>
<feature type="chain" id="PRO_5020313024" description="DUF7872 domain-containing protein" evidence="1">
    <location>
        <begin position="17"/>
        <end position="404"/>
    </location>
</feature>
<feature type="signal peptide" evidence="1">
    <location>
        <begin position="1"/>
        <end position="16"/>
    </location>
</feature>
<evidence type="ECO:0000259" key="2">
    <source>
        <dbReference type="Pfam" id="PF25278"/>
    </source>
</evidence>
<evidence type="ECO:0000313" key="4">
    <source>
        <dbReference type="Proteomes" id="UP000294847"/>
    </source>
</evidence>
<dbReference type="InterPro" id="IPR057194">
    <property type="entry name" value="DUF7872"/>
</dbReference>